<reference evidence="5" key="4">
    <citation type="journal article" date="2019" name="Int. J. Syst. Evol. Microbiol.">
        <title>The Global Catalogue of Microorganisms (GCM) 10K type strain sequencing project: providing services to taxonomists for standard genome sequencing and annotation.</title>
        <authorList>
            <consortium name="The Broad Institute Genomics Platform"/>
            <consortium name="The Broad Institute Genome Sequencing Center for Infectious Disease"/>
            <person name="Wu L."/>
            <person name="Ma J."/>
        </authorList>
    </citation>
    <scope>NUCLEOTIDE SEQUENCE [LARGE SCALE GENOMIC DNA]</scope>
    <source>
        <strain evidence="5">CGMCC 1.12707</strain>
    </source>
</reference>
<reference evidence="3" key="2">
    <citation type="submission" date="2016-11" db="EMBL/GenBank/DDBJ databases">
        <authorList>
            <person name="Jaros S."/>
            <person name="Januszkiewicz K."/>
            <person name="Wedrychowicz H."/>
        </authorList>
    </citation>
    <scope>NUCLEOTIDE SEQUENCE [LARGE SCALE GENOMIC DNA]</scope>
    <source>
        <strain evidence="3">DSM 27989</strain>
    </source>
</reference>
<sequence>MRIIVGFLLLVSMQLNAQNNTLNFFRENYIKAVSDKKLCLQMIKELEELKGEPIFLAYLGGLQSVKANHVFNPIKKLSTFNRGKSNIEKAVKLSPTNPEIRFIRLSIQKNIPGFLGYKSNIQEDIKLINSNQFAISSNVVLQHIEELIKK</sequence>
<proteinExistence type="predicted"/>
<dbReference type="EMBL" id="FRBH01000015">
    <property type="protein sequence ID" value="SHL70897.1"/>
    <property type="molecule type" value="Genomic_DNA"/>
</dbReference>
<dbReference type="Proteomes" id="UP000184120">
    <property type="component" value="Unassembled WGS sequence"/>
</dbReference>
<dbReference type="STRING" id="1434701.SAMN05443634_11544"/>
<accession>A0A1M7CUR2</accession>
<protein>
    <submittedName>
        <fullName evidence="3">Uncharacterized protein</fullName>
    </submittedName>
</protein>
<dbReference type="Proteomes" id="UP000650994">
    <property type="component" value="Unassembled WGS sequence"/>
</dbReference>
<evidence type="ECO:0000313" key="2">
    <source>
        <dbReference type="EMBL" id="GGF10774.1"/>
    </source>
</evidence>
<name>A0A1M7CUR2_9FLAO</name>
<feature type="chain" id="PRO_5012816597" evidence="1">
    <location>
        <begin position="18"/>
        <end position="150"/>
    </location>
</feature>
<keyword evidence="5" id="KW-1185">Reference proteome</keyword>
<organism evidence="3 4">
    <name type="scientific">Chishuiella changwenlii</name>
    <dbReference type="NCBI Taxonomy" id="1434701"/>
    <lineage>
        <taxon>Bacteria</taxon>
        <taxon>Pseudomonadati</taxon>
        <taxon>Bacteroidota</taxon>
        <taxon>Flavobacteriia</taxon>
        <taxon>Flavobacteriales</taxon>
        <taxon>Weeksellaceae</taxon>
        <taxon>Chishuiella</taxon>
    </lineage>
</organism>
<reference evidence="4" key="3">
    <citation type="submission" date="2016-11" db="EMBL/GenBank/DDBJ databases">
        <authorList>
            <person name="Varghese N."/>
            <person name="Submissions S."/>
        </authorList>
    </citation>
    <scope>NUCLEOTIDE SEQUENCE [LARGE SCALE GENOMIC DNA]</scope>
    <source>
        <strain evidence="4">DSM 27989</strain>
    </source>
</reference>
<dbReference type="AlphaFoldDB" id="A0A1M7CUR2"/>
<keyword evidence="1" id="KW-0732">Signal</keyword>
<dbReference type="RefSeq" id="WP_072934029.1">
    <property type="nucleotide sequence ID" value="NZ_BMFL01000029.1"/>
</dbReference>
<reference evidence="2" key="5">
    <citation type="submission" date="2024-05" db="EMBL/GenBank/DDBJ databases">
        <authorList>
            <person name="Sun Q."/>
            <person name="Zhou Y."/>
        </authorList>
    </citation>
    <scope>NUCLEOTIDE SEQUENCE</scope>
    <source>
        <strain evidence="2">CGMCC 1.12707</strain>
    </source>
</reference>
<dbReference type="EMBL" id="BMFL01000029">
    <property type="protein sequence ID" value="GGF10774.1"/>
    <property type="molecule type" value="Genomic_DNA"/>
</dbReference>
<evidence type="ECO:0000313" key="4">
    <source>
        <dbReference type="Proteomes" id="UP000184120"/>
    </source>
</evidence>
<evidence type="ECO:0000256" key="1">
    <source>
        <dbReference type="SAM" id="SignalP"/>
    </source>
</evidence>
<evidence type="ECO:0000313" key="5">
    <source>
        <dbReference type="Proteomes" id="UP000650994"/>
    </source>
</evidence>
<gene>
    <name evidence="2" type="ORF">GCM10010984_29850</name>
    <name evidence="3" type="ORF">SAMN05443634_11544</name>
</gene>
<reference evidence="2" key="1">
    <citation type="journal article" date="2014" name="Int. J. Syst. Evol. Microbiol.">
        <title>Complete genome of a new Firmicutes species belonging to the dominant human colonic microbiota ('Ruminococcus bicirculans') reveals two chromosomes and a selective capacity to utilize plant glucans.</title>
        <authorList>
            <consortium name="NISC Comparative Sequencing Program"/>
            <person name="Wegmann U."/>
            <person name="Louis P."/>
            <person name="Goesmann A."/>
            <person name="Henrissat B."/>
            <person name="Duncan S.H."/>
            <person name="Flint H.J."/>
        </authorList>
    </citation>
    <scope>NUCLEOTIDE SEQUENCE</scope>
    <source>
        <strain evidence="2">CGMCC 1.12707</strain>
    </source>
</reference>
<evidence type="ECO:0000313" key="3">
    <source>
        <dbReference type="EMBL" id="SHL70897.1"/>
    </source>
</evidence>
<feature type="signal peptide" evidence="1">
    <location>
        <begin position="1"/>
        <end position="17"/>
    </location>
</feature>